<proteinExistence type="inferred from homology"/>
<evidence type="ECO:0000256" key="7">
    <source>
        <dbReference type="ARBA" id="ARBA00023136"/>
    </source>
</evidence>
<gene>
    <name evidence="10" type="ORF">WH47_06052</name>
</gene>
<organism evidence="10 11">
    <name type="scientific">Habropoda laboriosa</name>
    <dbReference type="NCBI Taxonomy" id="597456"/>
    <lineage>
        <taxon>Eukaryota</taxon>
        <taxon>Metazoa</taxon>
        <taxon>Ecdysozoa</taxon>
        <taxon>Arthropoda</taxon>
        <taxon>Hexapoda</taxon>
        <taxon>Insecta</taxon>
        <taxon>Pterygota</taxon>
        <taxon>Neoptera</taxon>
        <taxon>Endopterygota</taxon>
        <taxon>Hymenoptera</taxon>
        <taxon>Apocrita</taxon>
        <taxon>Aculeata</taxon>
        <taxon>Apoidea</taxon>
        <taxon>Anthophila</taxon>
        <taxon>Apidae</taxon>
        <taxon>Habropoda</taxon>
    </lineage>
</organism>
<sequence length="72" mass="8461">EAINKRVLLVVNCRFEGWRGFYKGLSANLTRVIPATVITFVVYENMSHYLRDRKMKNEDLTLPILMKEVEET</sequence>
<evidence type="ECO:0000256" key="8">
    <source>
        <dbReference type="PROSITE-ProRule" id="PRU00282"/>
    </source>
</evidence>
<keyword evidence="11" id="KW-1185">Reference proteome</keyword>
<dbReference type="GO" id="GO:0006862">
    <property type="term" value="P:nucleotide transport"/>
    <property type="evidence" value="ECO:0007669"/>
    <property type="project" value="InterPro"/>
</dbReference>
<dbReference type="InterPro" id="IPR044712">
    <property type="entry name" value="SLC25A32-like"/>
</dbReference>
<dbReference type="InterPro" id="IPR018108">
    <property type="entry name" value="MCP_transmembrane"/>
</dbReference>
<evidence type="ECO:0000256" key="1">
    <source>
        <dbReference type="ARBA" id="ARBA00004141"/>
    </source>
</evidence>
<dbReference type="EMBL" id="KQ414768">
    <property type="protein sequence ID" value="KOC61375.1"/>
    <property type="molecule type" value="Genomic_DNA"/>
</dbReference>
<comment type="subcellular location">
    <subcellularLocation>
        <location evidence="1">Membrane</location>
        <topology evidence="1">Multi-pass membrane protein</topology>
    </subcellularLocation>
</comment>
<evidence type="ECO:0000256" key="5">
    <source>
        <dbReference type="ARBA" id="ARBA00022737"/>
    </source>
</evidence>
<keyword evidence="5" id="KW-0677">Repeat</keyword>
<comment type="similarity">
    <text evidence="2 9">Belongs to the mitochondrial carrier (TC 2.A.29) family.</text>
</comment>
<dbReference type="Proteomes" id="UP000053825">
    <property type="component" value="Unassembled WGS sequence"/>
</dbReference>
<dbReference type="SUPFAM" id="SSF103506">
    <property type="entry name" value="Mitochondrial carrier"/>
    <property type="match status" value="1"/>
</dbReference>
<feature type="non-terminal residue" evidence="10">
    <location>
        <position position="1"/>
    </location>
</feature>
<accession>A0A0L7QRW2</accession>
<dbReference type="Pfam" id="PF00153">
    <property type="entry name" value="Mito_carr"/>
    <property type="match status" value="1"/>
</dbReference>
<dbReference type="STRING" id="597456.A0A0L7QRW2"/>
<evidence type="ECO:0000256" key="3">
    <source>
        <dbReference type="ARBA" id="ARBA00022448"/>
    </source>
</evidence>
<evidence type="ECO:0000313" key="10">
    <source>
        <dbReference type="EMBL" id="KOC61375.1"/>
    </source>
</evidence>
<keyword evidence="6" id="KW-1133">Transmembrane helix</keyword>
<evidence type="ECO:0000313" key="11">
    <source>
        <dbReference type="Proteomes" id="UP000053825"/>
    </source>
</evidence>
<reference evidence="10 11" key="1">
    <citation type="submission" date="2015-07" db="EMBL/GenBank/DDBJ databases">
        <title>The genome of Habropoda laboriosa.</title>
        <authorList>
            <person name="Pan H."/>
            <person name="Kapheim K."/>
        </authorList>
    </citation>
    <scope>NUCLEOTIDE SEQUENCE [LARGE SCALE GENOMIC DNA]</scope>
    <source>
        <strain evidence="10">0110345459</strain>
    </source>
</reference>
<feature type="repeat" description="Solcar" evidence="8">
    <location>
        <begin position="1"/>
        <end position="49"/>
    </location>
</feature>
<dbReference type="GO" id="GO:0016020">
    <property type="term" value="C:membrane"/>
    <property type="evidence" value="ECO:0007669"/>
    <property type="project" value="UniProtKB-SubCell"/>
</dbReference>
<dbReference type="PANTHER" id="PTHR45683">
    <property type="entry name" value="MITOCHONDRIAL NICOTINAMIDE ADENINE DINUCLEOTIDE TRANSPORTER 1-RELATED-RELATED"/>
    <property type="match status" value="1"/>
</dbReference>
<keyword evidence="7 8" id="KW-0472">Membrane</keyword>
<protein>
    <submittedName>
        <fullName evidence="10">Mitochondrial folate transporter/carrier</fullName>
    </submittedName>
</protein>
<dbReference type="GO" id="GO:0055085">
    <property type="term" value="P:transmembrane transport"/>
    <property type="evidence" value="ECO:0007669"/>
    <property type="project" value="InterPro"/>
</dbReference>
<dbReference type="Gene3D" id="1.50.40.10">
    <property type="entry name" value="Mitochondrial carrier domain"/>
    <property type="match status" value="1"/>
</dbReference>
<dbReference type="PROSITE" id="PS50920">
    <property type="entry name" value="SOLCAR"/>
    <property type="match status" value="1"/>
</dbReference>
<keyword evidence="4 8" id="KW-0812">Transmembrane</keyword>
<keyword evidence="3 9" id="KW-0813">Transport</keyword>
<evidence type="ECO:0000256" key="2">
    <source>
        <dbReference type="ARBA" id="ARBA00006375"/>
    </source>
</evidence>
<name>A0A0L7QRW2_9HYME</name>
<dbReference type="AlphaFoldDB" id="A0A0L7QRW2"/>
<evidence type="ECO:0000256" key="4">
    <source>
        <dbReference type="ARBA" id="ARBA00022692"/>
    </source>
</evidence>
<evidence type="ECO:0000256" key="6">
    <source>
        <dbReference type="ARBA" id="ARBA00022989"/>
    </source>
</evidence>
<dbReference type="InterPro" id="IPR023395">
    <property type="entry name" value="MCP_dom_sf"/>
</dbReference>
<dbReference type="OrthoDB" id="428293at2759"/>
<evidence type="ECO:0000256" key="9">
    <source>
        <dbReference type="RuleBase" id="RU000488"/>
    </source>
</evidence>